<reference evidence="7" key="1">
    <citation type="submission" date="2023-02" db="EMBL/GenBank/DDBJ databases">
        <title>Description of Roseinatronobacter alkalisoli sp. nov., an alkaliphilic bacerium isolated from soda soil.</title>
        <authorList>
            <person name="Wei W."/>
        </authorList>
    </citation>
    <scope>NUCLEOTIDE SEQUENCE</scope>
    <source>
        <strain evidence="7">HJB301</strain>
    </source>
</reference>
<dbReference type="InterPro" id="IPR007627">
    <property type="entry name" value="RNA_pol_sigma70_r2"/>
</dbReference>
<dbReference type="PANTHER" id="PTHR43133:SF62">
    <property type="entry name" value="RNA POLYMERASE SIGMA FACTOR SIGZ"/>
    <property type="match status" value="1"/>
</dbReference>
<dbReference type="CDD" id="cd06171">
    <property type="entry name" value="Sigma70_r4"/>
    <property type="match status" value="1"/>
</dbReference>
<dbReference type="RefSeq" id="WP_274351378.1">
    <property type="nucleotide sequence ID" value="NZ_JAQZSM010000004.1"/>
</dbReference>
<dbReference type="Proteomes" id="UP001431784">
    <property type="component" value="Unassembled WGS sequence"/>
</dbReference>
<dbReference type="InterPro" id="IPR013325">
    <property type="entry name" value="RNA_pol_sigma_r2"/>
</dbReference>
<evidence type="ECO:0000313" key="7">
    <source>
        <dbReference type="EMBL" id="MDD7970691.1"/>
    </source>
</evidence>
<keyword evidence="3" id="KW-0731">Sigma factor</keyword>
<evidence type="ECO:0000259" key="6">
    <source>
        <dbReference type="Pfam" id="PF08281"/>
    </source>
</evidence>
<evidence type="ECO:0000259" key="5">
    <source>
        <dbReference type="Pfam" id="PF04542"/>
    </source>
</evidence>
<sequence length="189" mass="21144">MADDIAHLLNRIAQQDKNALRTLYQQTAPKLMGIFMRMLGNRPDAEDALQDVMIKIWNRASAFDPEKGTGMGWIGAIARNHALDRLRSARPARLRMQPAGHGGDEHDDPIARLPDPSPDAATRTLARAEMMRVVTCIKELPADRASAVQGAYLQGLSYQELASRFDVPLNTMRTWLRRALISLKECLDK</sequence>
<dbReference type="Gene3D" id="1.10.10.10">
    <property type="entry name" value="Winged helix-like DNA-binding domain superfamily/Winged helix DNA-binding domain"/>
    <property type="match status" value="1"/>
</dbReference>
<dbReference type="InterPro" id="IPR039425">
    <property type="entry name" value="RNA_pol_sigma-70-like"/>
</dbReference>
<feature type="domain" description="RNA polymerase sigma factor 70 region 4 type 2" evidence="6">
    <location>
        <begin position="131"/>
        <end position="180"/>
    </location>
</feature>
<keyword evidence="2" id="KW-0805">Transcription regulation</keyword>
<dbReference type="SUPFAM" id="SSF88659">
    <property type="entry name" value="Sigma3 and sigma4 domains of RNA polymerase sigma factors"/>
    <property type="match status" value="1"/>
</dbReference>
<evidence type="ECO:0000313" key="8">
    <source>
        <dbReference type="Proteomes" id="UP001431784"/>
    </source>
</evidence>
<dbReference type="SUPFAM" id="SSF88946">
    <property type="entry name" value="Sigma2 domain of RNA polymerase sigma factors"/>
    <property type="match status" value="1"/>
</dbReference>
<dbReference type="Gene3D" id="1.10.1740.10">
    <property type="match status" value="1"/>
</dbReference>
<dbReference type="EMBL" id="JAQZSM010000004">
    <property type="protein sequence ID" value="MDD7970691.1"/>
    <property type="molecule type" value="Genomic_DNA"/>
</dbReference>
<dbReference type="PANTHER" id="PTHR43133">
    <property type="entry name" value="RNA POLYMERASE ECF-TYPE SIGMA FACTO"/>
    <property type="match status" value="1"/>
</dbReference>
<feature type="domain" description="RNA polymerase sigma-70 region 2" evidence="5">
    <location>
        <begin position="23"/>
        <end position="90"/>
    </location>
</feature>
<keyword evidence="4" id="KW-0804">Transcription</keyword>
<dbReference type="InterPro" id="IPR036388">
    <property type="entry name" value="WH-like_DNA-bd_sf"/>
</dbReference>
<name>A0ABT5T6F6_9RHOB</name>
<protein>
    <submittedName>
        <fullName evidence="7">Sigma-70 family RNA polymerase sigma factor</fullName>
    </submittedName>
</protein>
<proteinExistence type="inferred from homology"/>
<keyword evidence="8" id="KW-1185">Reference proteome</keyword>
<organism evidence="7 8">
    <name type="scientific">Roseinatronobacter alkalisoli</name>
    <dbReference type="NCBI Taxonomy" id="3028235"/>
    <lineage>
        <taxon>Bacteria</taxon>
        <taxon>Pseudomonadati</taxon>
        <taxon>Pseudomonadota</taxon>
        <taxon>Alphaproteobacteria</taxon>
        <taxon>Rhodobacterales</taxon>
        <taxon>Paracoccaceae</taxon>
        <taxon>Roseinatronobacter</taxon>
    </lineage>
</organism>
<dbReference type="InterPro" id="IPR013249">
    <property type="entry name" value="RNA_pol_sigma70_r4_t2"/>
</dbReference>
<gene>
    <name evidence="7" type="ORF">PUT78_06240</name>
</gene>
<dbReference type="InterPro" id="IPR013324">
    <property type="entry name" value="RNA_pol_sigma_r3/r4-like"/>
</dbReference>
<accession>A0ABT5T6F6</accession>
<dbReference type="Pfam" id="PF04542">
    <property type="entry name" value="Sigma70_r2"/>
    <property type="match status" value="1"/>
</dbReference>
<comment type="similarity">
    <text evidence="1">Belongs to the sigma-70 factor family. ECF subfamily.</text>
</comment>
<dbReference type="Pfam" id="PF08281">
    <property type="entry name" value="Sigma70_r4_2"/>
    <property type="match status" value="1"/>
</dbReference>
<evidence type="ECO:0000256" key="2">
    <source>
        <dbReference type="ARBA" id="ARBA00023015"/>
    </source>
</evidence>
<dbReference type="NCBIfam" id="TIGR02937">
    <property type="entry name" value="sigma70-ECF"/>
    <property type="match status" value="1"/>
</dbReference>
<dbReference type="InterPro" id="IPR014284">
    <property type="entry name" value="RNA_pol_sigma-70_dom"/>
</dbReference>
<evidence type="ECO:0000256" key="4">
    <source>
        <dbReference type="ARBA" id="ARBA00023163"/>
    </source>
</evidence>
<evidence type="ECO:0000256" key="1">
    <source>
        <dbReference type="ARBA" id="ARBA00010641"/>
    </source>
</evidence>
<comment type="caution">
    <text evidence="7">The sequence shown here is derived from an EMBL/GenBank/DDBJ whole genome shotgun (WGS) entry which is preliminary data.</text>
</comment>
<evidence type="ECO:0000256" key="3">
    <source>
        <dbReference type="ARBA" id="ARBA00023082"/>
    </source>
</evidence>